<keyword evidence="2" id="KW-1133">Transmembrane helix</keyword>
<organism evidence="3 4">
    <name type="scientific">Vreelandella glaciei</name>
    <dbReference type="NCBI Taxonomy" id="186761"/>
    <lineage>
        <taxon>Bacteria</taxon>
        <taxon>Pseudomonadati</taxon>
        <taxon>Pseudomonadota</taxon>
        <taxon>Gammaproteobacteria</taxon>
        <taxon>Oceanospirillales</taxon>
        <taxon>Halomonadaceae</taxon>
        <taxon>Vreelandella</taxon>
    </lineage>
</organism>
<accession>A0A7Z0LRZ7</accession>
<evidence type="ECO:0000313" key="3">
    <source>
        <dbReference type="EMBL" id="NYS77471.1"/>
    </source>
</evidence>
<feature type="transmembrane region" description="Helical" evidence="2">
    <location>
        <begin position="162"/>
        <end position="186"/>
    </location>
</feature>
<name>A0A7Z0LRZ7_9GAMM</name>
<dbReference type="EMBL" id="JACCDE010000008">
    <property type="protein sequence ID" value="NYS77471.1"/>
    <property type="molecule type" value="Genomic_DNA"/>
</dbReference>
<evidence type="ECO:0000256" key="1">
    <source>
        <dbReference type="SAM" id="MobiDB-lite"/>
    </source>
</evidence>
<reference evidence="3 4" key="1">
    <citation type="journal article" date="2003" name="Extremophiles">
        <title>Halomonas glaciei sp. nov. isolated from fast ice of Adelie Land, Antarctica.</title>
        <authorList>
            <person name="Reddy G.S."/>
            <person name="Raghavan P.U."/>
            <person name="Sarita N.B."/>
            <person name="Prakash J.S."/>
            <person name="Nagesh N."/>
            <person name="Delille D."/>
            <person name="Shivaji S."/>
        </authorList>
    </citation>
    <scope>NUCLEOTIDE SEQUENCE [LARGE SCALE GENOMIC DNA]</scope>
    <source>
        <strain evidence="3 4">DD39</strain>
    </source>
</reference>
<comment type="caution">
    <text evidence="3">The sequence shown here is derived from an EMBL/GenBank/DDBJ whole genome shotgun (WGS) entry which is preliminary data.</text>
</comment>
<keyword evidence="2" id="KW-0812">Transmembrane</keyword>
<evidence type="ECO:0000256" key="2">
    <source>
        <dbReference type="SAM" id="Phobius"/>
    </source>
</evidence>
<dbReference type="AlphaFoldDB" id="A0A7Z0LRZ7"/>
<evidence type="ECO:0000313" key="4">
    <source>
        <dbReference type="Proteomes" id="UP000526892"/>
    </source>
</evidence>
<dbReference type="RefSeq" id="WP_179915601.1">
    <property type="nucleotide sequence ID" value="NZ_JACCDE010000008.1"/>
</dbReference>
<keyword evidence="4" id="KW-1185">Reference proteome</keyword>
<proteinExistence type="predicted"/>
<feature type="region of interest" description="Disordered" evidence="1">
    <location>
        <begin position="99"/>
        <end position="121"/>
    </location>
</feature>
<keyword evidence="2" id="KW-0472">Membrane</keyword>
<dbReference type="Proteomes" id="UP000526892">
    <property type="component" value="Unassembled WGS sequence"/>
</dbReference>
<gene>
    <name evidence="3" type="ORF">HZS80_07020</name>
</gene>
<protein>
    <submittedName>
        <fullName evidence="3">Uncharacterized protein</fullName>
    </submittedName>
</protein>
<sequence>MERGSQGKRWVFDELVEDRSTDIQGLVAYALYKANKADIAKTKREQGLSEEAIVAEVSTFHQNAVNSRSMLEGYRERAGILLQELSEAIEDEVRDEYEHQAASVERKRTDDRRRQADELSRLKGQHKKEIEKERKKAVTEFVAKVKQTPCEKALPRVVKWQWNGFSGVFAAIIFAVIVGGVIYQVMPEEKKGEFISSVIAELVGENSSY</sequence>